<sequence length="126" mass="14123">MSWPQHFCSQVLLFGRGGLGFQVRNLISLKIRRVLGLLLIKSYLGRHTSSRWCGTEVLERGCQLMSSSSSNSGSEVRGPSQNSPLVAAKRDVNMTKLNSQVLLYVPHERFGILLTVLVHFGLRRIK</sequence>
<evidence type="ECO:0000313" key="1">
    <source>
        <dbReference type="EMBL" id="GBM61938.1"/>
    </source>
</evidence>
<proteinExistence type="predicted"/>
<protein>
    <submittedName>
        <fullName evidence="1">Uncharacterized protein</fullName>
    </submittedName>
</protein>
<organism evidence="1 2">
    <name type="scientific">Araneus ventricosus</name>
    <name type="common">Orbweaver spider</name>
    <name type="synonym">Epeira ventricosa</name>
    <dbReference type="NCBI Taxonomy" id="182803"/>
    <lineage>
        <taxon>Eukaryota</taxon>
        <taxon>Metazoa</taxon>
        <taxon>Ecdysozoa</taxon>
        <taxon>Arthropoda</taxon>
        <taxon>Chelicerata</taxon>
        <taxon>Arachnida</taxon>
        <taxon>Araneae</taxon>
        <taxon>Araneomorphae</taxon>
        <taxon>Entelegynae</taxon>
        <taxon>Araneoidea</taxon>
        <taxon>Araneidae</taxon>
        <taxon>Araneus</taxon>
    </lineage>
</organism>
<reference evidence="1 2" key="1">
    <citation type="journal article" date="2019" name="Sci. Rep.">
        <title>Orb-weaving spider Araneus ventricosus genome elucidates the spidroin gene catalogue.</title>
        <authorList>
            <person name="Kono N."/>
            <person name="Nakamura H."/>
            <person name="Ohtoshi R."/>
            <person name="Moran D.A.P."/>
            <person name="Shinohara A."/>
            <person name="Yoshida Y."/>
            <person name="Fujiwara M."/>
            <person name="Mori M."/>
            <person name="Tomita M."/>
            <person name="Arakawa K."/>
        </authorList>
    </citation>
    <scope>NUCLEOTIDE SEQUENCE [LARGE SCALE GENOMIC DNA]</scope>
</reference>
<name>A0A4Y2HAE7_ARAVE</name>
<comment type="caution">
    <text evidence="1">The sequence shown here is derived from an EMBL/GenBank/DDBJ whole genome shotgun (WGS) entry which is preliminary data.</text>
</comment>
<keyword evidence="2" id="KW-1185">Reference proteome</keyword>
<dbReference type="EMBL" id="BGPR01001791">
    <property type="protein sequence ID" value="GBM61938.1"/>
    <property type="molecule type" value="Genomic_DNA"/>
</dbReference>
<accession>A0A4Y2HAE7</accession>
<gene>
    <name evidence="1" type="ORF">AVEN_272802_1</name>
</gene>
<dbReference type="AlphaFoldDB" id="A0A4Y2HAE7"/>
<evidence type="ECO:0000313" key="2">
    <source>
        <dbReference type="Proteomes" id="UP000499080"/>
    </source>
</evidence>
<dbReference type="Proteomes" id="UP000499080">
    <property type="component" value="Unassembled WGS sequence"/>
</dbReference>